<accession>A0ABM1K4K2</accession>
<dbReference type="GO" id="GO:0019834">
    <property type="term" value="F:phospholipase A2 inhibitor activity"/>
    <property type="evidence" value="ECO:0007669"/>
    <property type="project" value="UniProtKB-KW"/>
</dbReference>
<evidence type="ECO:0000256" key="3">
    <source>
        <dbReference type="ARBA" id="ARBA00023157"/>
    </source>
</evidence>
<dbReference type="InterPro" id="IPR050918">
    <property type="entry name" value="CNF-like_PLA2_Inhibitor"/>
</dbReference>
<dbReference type="Gene3D" id="2.10.60.10">
    <property type="entry name" value="CD59"/>
    <property type="match status" value="2"/>
</dbReference>
<evidence type="ECO:0000313" key="5">
    <source>
        <dbReference type="Proteomes" id="UP000694871"/>
    </source>
</evidence>
<protein>
    <submittedName>
        <fullName evidence="6">Phospholipase A2 inhibitor and Ly6/PLAUR domain-containing protein-like</fullName>
    </submittedName>
</protein>
<keyword evidence="6" id="KW-0593">Phospholipase A2 inhibitor</keyword>
<keyword evidence="5" id="KW-1185">Reference proteome</keyword>
<evidence type="ECO:0000313" key="6">
    <source>
        <dbReference type="RefSeq" id="XP_015268639.1"/>
    </source>
</evidence>
<evidence type="ECO:0000256" key="1">
    <source>
        <dbReference type="ARBA" id="ARBA00004613"/>
    </source>
</evidence>
<keyword evidence="2" id="KW-0964">Secreted</keyword>
<evidence type="ECO:0000259" key="4">
    <source>
        <dbReference type="Pfam" id="PF00021"/>
    </source>
</evidence>
<dbReference type="Pfam" id="PF00021">
    <property type="entry name" value="UPAR_LY6"/>
    <property type="match status" value="2"/>
</dbReference>
<keyword evidence="3" id="KW-1015">Disulfide bond</keyword>
<dbReference type="CDD" id="cd23572">
    <property type="entry name" value="TFP_LU_ECD_PINLYP_rpt2"/>
    <property type="match status" value="1"/>
</dbReference>
<dbReference type="RefSeq" id="XP_015268639.1">
    <property type="nucleotide sequence ID" value="XM_015413153.1"/>
</dbReference>
<feature type="domain" description="UPAR/Ly6" evidence="4">
    <location>
        <begin position="9"/>
        <end position="93"/>
    </location>
</feature>
<dbReference type="GeneID" id="107112083"/>
<dbReference type="PANTHER" id="PTHR20914:SF9">
    <property type="entry name" value="COILED, ISOFORM A"/>
    <property type="match status" value="1"/>
</dbReference>
<organism evidence="5 6">
    <name type="scientific">Gekko japonicus</name>
    <name type="common">Schlegel's Japanese gecko</name>
    <dbReference type="NCBI Taxonomy" id="146911"/>
    <lineage>
        <taxon>Eukaryota</taxon>
        <taxon>Metazoa</taxon>
        <taxon>Chordata</taxon>
        <taxon>Craniata</taxon>
        <taxon>Vertebrata</taxon>
        <taxon>Euteleostomi</taxon>
        <taxon>Lepidosauria</taxon>
        <taxon>Squamata</taxon>
        <taxon>Bifurcata</taxon>
        <taxon>Gekkota</taxon>
        <taxon>Gekkonidae</taxon>
        <taxon>Gekkoninae</taxon>
        <taxon>Gekko</taxon>
    </lineage>
</organism>
<dbReference type="InterPro" id="IPR045860">
    <property type="entry name" value="Snake_toxin-like_sf"/>
</dbReference>
<sequence length="212" mass="23029">MAPGAADGIFCLNCTSSQGYNCSTTHQQCTSAVNSCITIARNEDTGHLGIQNPTYEKKCNTDDRLCNQVYGLVAGDFSLRWNSSCCRLDRCNDEDIKVQKASPVLNGVRCSSCFAQGTDVCLNTTQVNCTGQLDQCIHFVTIAKEEKYKDQQVTFKGCATKNMCSIGAPALFTTGRQVYVKTIMCSGAPEVPSQHRLALSALAGLFFLVYQS</sequence>
<reference evidence="6" key="1">
    <citation type="submission" date="2025-08" db="UniProtKB">
        <authorList>
            <consortium name="RefSeq"/>
        </authorList>
    </citation>
    <scope>IDENTIFICATION</scope>
</reference>
<evidence type="ECO:0000256" key="2">
    <source>
        <dbReference type="ARBA" id="ARBA00022525"/>
    </source>
</evidence>
<proteinExistence type="predicted"/>
<gene>
    <name evidence="6" type="primary">LOC107112083</name>
</gene>
<dbReference type="PANTHER" id="PTHR20914">
    <property type="entry name" value="LY6/PLAUR DOMAIN-CONTAINING PROTEIN 8"/>
    <property type="match status" value="1"/>
</dbReference>
<feature type="domain" description="UPAR/Ly6" evidence="4">
    <location>
        <begin position="106"/>
        <end position="185"/>
    </location>
</feature>
<dbReference type="SUPFAM" id="SSF57302">
    <property type="entry name" value="Snake toxin-like"/>
    <property type="match status" value="2"/>
</dbReference>
<dbReference type="Proteomes" id="UP000694871">
    <property type="component" value="Unplaced"/>
</dbReference>
<dbReference type="InterPro" id="IPR016054">
    <property type="entry name" value="LY6_UPA_recep-like"/>
</dbReference>
<name>A0ABM1K4K2_GEKJA</name>
<comment type="subcellular location">
    <subcellularLocation>
        <location evidence="1">Secreted</location>
    </subcellularLocation>
</comment>